<dbReference type="InterPro" id="IPR013096">
    <property type="entry name" value="Cupin_2"/>
</dbReference>
<dbReference type="EMBL" id="JAALHA020000008">
    <property type="protein sequence ID" value="MDR9896447.1"/>
    <property type="molecule type" value="Genomic_DNA"/>
</dbReference>
<dbReference type="CDD" id="cd02223">
    <property type="entry name" value="cupin_Bh2720-like"/>
    <property type="match status" value="1"/>
</dbReference>
<sequence>MTIFNKDIVALAKENSFFRQEILTNQHSQIVLMSIEPGDEIGEETHDVDQVLVFVAGTGEAVLNGDRSTVEANSMVVVPAGTLHNFINTGSVALKLFTIYTPPEEAPGTLHRTKAEAVAAEGH</sequence>
<evidence type="ECO:0000313" key="3">
    <source>
        <dbReference type="Proteomes" id="UP000667802"/>
    </source>
</evidence>
<dbReference type="Pfam" id="PF07883">
    <property type="entry name" value="Cupin_2"/>
    <property type="match status" value="1"/>
</dbReference>
<protein>
    <submittedName>
        <fullName evidence="2">Cupin domain-containing protein</fullName>
    </submittedName>
</protein>
<accession>A0AAP5MA74</accession>
<dbReference type="AlphaFoldDB" id="A0AAP5MA74"/>
<organism evidence="2 3">
    <name type="scientific">Aetokthonos hydrillicola Thurmond2011</name>
    <dbReference type="NCBI Taxonomy" id="2712845"/>
    <lineage>
        <taxon>Bacteria</taxon>
        <taxon>Bacillati</taxon>
        <taxon>Cyanobacteriota</taxon>
        <taxon>Cyanophyceae</taxon>
        <taxon>Nostocales</taxon>
        <taxon>Hapalosiphonaceae</taxon>
        <taxon>Aetokthonos</taxon>
    </lineage>
</organism>
<dbReference type="InterPro" id="IPR052538">
    <property type="entry name" value="Flavonoid_dioxygenase-like"/>
</dbReference>
<dbReference type="Proteomes" id="UP000667802">
    <property type="component" value="Unassembled WGS sequence"/>
</dbReference>
<name>A0AAP5MA74_9CYAN</name>
<dbReference type="SUPFAM" id="SSF51182">
    <property type="entry name" value="RmlC-like cupins"/>
    <property type="match status" value="1"/>
</dbReference>
<gene>
    <name evidence="2" type="ORF">G7B40_018045</name>
</gene>
<keyword evidence="3" id="KW-1185">Reference proteome</keyword>
<dbReference type="InterPro" id="IPR014710">
    <property type="entry name" value="RmlC-like_jellyroll"/>
</dbReference>
<evidence type="ECO:0000313" key="2">
    <source>
        <dbReference type="EMBL" id="MDR9896447.1"/>
    </source>
</evidence>
<dbReference type="InterPro" id="IPR011051">
    <property type="entry name" value="RmlC_Cupin_sf"/>
</dbReference>
<proteinExistence type="predicted"/>
<dbReference type="Gene3D" id="2.60.120.10">
    <property type="entry name" value="Jelly Rolls"/>
    <property type="match status" value="1"/>
</dbReference>
<evidence type="ECO:0000259" key="1">
    <source>
        <dbReference type="Pfam" id="PF07883"/>
    </source>
</evidence>
<dbReference type="PANTHER" id="PTHR43346">
    <property type="entry name" value="LIGAND BINDING DOMAIN PROTEIN, PUTATIVE (AFU_ORTHOLOGUE AFUA_6G14370)-RELATED"/>
    <property type="match status" value="1"/>
</dbReference>
<reference evidence="3" key="1">
    <citation type="journal article" date="2021" name="Science">
        <title>Hunting the eagle killer: A cyanobacterial neurotoxin causes vacuolar myelinopathy.</title>
        <authorList>
            <person name="Breinlinger S."/>
            <person name="Phillips T.J."/>
            <person name="Haram B.N."/>
            <person name="Mares J."/>
            <person name="Martinez Yerena J.A."/>
            <person name="Hrouzek P."/>
            <person name="Sobotka R."/>
            <person name="Henderson W.M."/>
            <person name="Schmieder P."/>
            <person name="Williams S.M."/>
            <person name="Lauderdale J.D."/>
            <person name="Wilde H.D."/>
            <person name="Gerrin W."/>
            <person name="Kust A."/>
            <person name="Washington J.W."/>
            <person name="Wagner C."/>
            <person name="Geier B."/>
            <person name="Liebeke M."/>
            <person name="Enke H."/>
            <person name="Niedermeyer T.H.J."/>
            <person name="Wilde S.B."/>
        </authorList>
    </citation>
    <scope>NUCLEOTIDE SEQUENCE [LARGE SCALE GENOMIC DNA]</scope>
    <source>
        <strain evidence="3">Thurmond2011</strain>
    </source>
</reference>
<comment type="caution">
    <text evidence="2">The sequence shown here is derived from an EMBL/GenBank/DDBJ whole genome shotgun (WGS) entry which is preliminary data.</text>
</comment>
<feature type="domain" description="Cupin type-2" evidence="1">
    <location>
        <begin position="32"/>
        <end position="100"/>
    </location>
</feature>
<dbReference type="PANTHER" id="PTHR43346:SF1">
    <property type="entry name" value="QUERCETIN 2,3-DIOXYGENASE-RELATED"/>
    <property type="match status" value="1"/>
</dbReference>
<dbReference type="RefSeq" id="WP_208340362.1">
    <property type="nucleotide sequence ID" value="NZ_CAWQFN010000651.1"/>
</dbReference>